<evidence type="ECO:0000313" key="11">
    <source>
        <dbReference type="EMBL" id="MCS7477040.1"/>
    </source>
</evidence>
<dbReference type="InterPro" id="IPR005193">
    <property type="entry name" value="GH62_arabinosidase"/>
</dbReference>
<feature type="chain" id="PRO_5040867154" description="non-reducing end alpha-L-arabinofuranosidase" evidence="9">
    <location>
        <begin position="38"/>
        <end position="483"/>
    </location>
</feature>
<evidence type="ECO:0000256" key="6">
    <source>
        <dbReference type="ARBA" id="ARBA00022801"/>
    </source>
</evidence>
<dbReference type="GO" id="GO:0005576">
    <property type="term" value="C:extracellular region"/>
    <property type="evidence" value="ECO:0007669"/>
    <property type="project" value="UniProtKB-SubCell"/>
</dbReference>
<dbReference type="Pfam" id="PF03664">
    <property type="entry name" value="Glyco_hydro_62"/>
    <property type="match status" value="1"/>
</dbReference>
<dbReference type="PROSITE" id="PS51318">
    <property type="entry name" value="TAT"/>
    <property type="match status" value="1"/>
</dbReference>
<comment type="subcellular location">
    <subcellularLocation>
        <location evidence="2">Secreted</location>
    </subcellularLocation>
</comment>
<dbReference type="Pfam" id="PF00553">
    <property type="entry name" value="CBM_2"/>
    <property type="match status" value="1"/>
</dbReference>
<keyword evidence="4" id="KW-0964">Secreted</keyword>
<evidence type="ECO:0000256" key="4">
    <source>
        <dbReference type="ARBA" id="ARBA00022525"/>
    </source>
</evidence>
<dbReference type="Gene3D" id="2.115.10.20">
    <property type="entry name" value="Glycosyl hydrolase domain, family 43"/>
    <property type="match status" value="1"/>
</dbReference>
<protein>
    <recommendedName>
        <fullName evidence="3">non-reducing end alpha-L-arabinofuranosidase</fullName>
        <ecNumber evidence="3">3.2.1.55</ecNumber>
    </recommendedName>
</protein>
<feature type="region of interest" description="Disordered" evidence="8">
    <location>
        <begin position="140"/>
        <end position="167"/>
    </location>
</feature>
<evidence type="ECO:0000256" key="5">
    <source>
        <dbReference type="ARBA" id="ARBA00022729"/>
    </source>
</evidence>
<dbReference type="GO" id="GO:0030247">
    <property type="term" value="F:polysaccharide binding"/>
    <property type="evidence" value="ECO:0007669"/>
    <property type="project" value="UniProtKB-UniRule"/>
</dbReference>
<feature type="domain" description="CBM2" evidence="10">
    <location>
        <begin position="34"/>
        <end position="144"/>
    </location>
</feature>
<dbReference type="CDD" id="cd08987">
    <property type="entry name" value="GH62"/>
    <property type="match status" value="1"/>
</dbReference>
<feature type="compositionally biased region" description="Low complexity" evidence="8">
    <location>
        <begin position="147"/>
        <end position="164"/>
    </location>
</feature>
<dbReference type="PANTHER" id="PTHR40631:SF2">
    <property type="entry name" value="ALPHA-L-ARABINOFURANOSIDASE"/>
    <property type="match status" value="1"/>
</dbReference>
<evidence type="ECO:0000256" key="9">
    <source>
        <dbReference type="SAM" id="SignalP"/>
    </source>
</evidence>
<dbReference type="Gene3D" id="2.60.40.290">
    <property type="match status" value="1"/>
</dbReference>
<accession>A0A9X2VI19</accession>
<dbReference type="AlphaFoldDB" id="A0A9X2VI19"/>
<dbReference type="RefSeq" id="WP_259622553.1">
    <property type="nucleotide sequence ID" value="NZ_JANYMP010000003.1"/>
</dbReference>
<evidence type="ECO:0000256" key="7">
    <source>
        <dbReference type="ARBA" id="ARBA00023295"/>
    </source>
</evidence>
<dbReference type="PROSITE" id="PS51173">
    <property type="entry name" value="CBM2"/>
    <property type="match status" value="1"/>
</dbReference>
<keyword evidence="7" id="KW-0326">Glycosidase</keyword>
<dbReference type="Proteomes" id="UP001141259">
    <property type="component" value="Unassembled WGS sequence"/>
</dbReference>
<dbReference type="InterPro" id="IPR008965">
    <property type="entry name" value="CBM2/CBM3_carb-bd_dom_sf"/>
</dbReference>
<comment type="catalytic activity">
    <reaction evidence="1">
        <text>Hydrolysis of terminal non-reducing alpha-L-arabinofuranoside residues in alpha-L-arabinosides.</text>
        <dbReference type="EC" id="3.2.1.55"/>
    </reaction>
</comment>
<dbReference type="InterPro" id="IPR012291">
    <property type="entry name" value="CBM2_carb-bd_dom_sf"/>
</dbReference>
<keyword evidence="5 9" id="KW-0732">Signal</keyword>
<sequence length="483" mass="52085">MSLSRLFSSRRSKLLTAAAVPFAALIALTTVSAPASAAAGCSVAYSAPSQWSGGFTAAVTVTNLGDAVDGWTLTWSYTSGQQVKEAWNAQVSQSGAQVTARNVSYNASIPTGGKVEFGFNGSANGTDNPSPTSFTLNGTTCTGGVGPTPTTTTTTTTTTPQPGGSLPSSFRWSSSGALISPKPDSTHANVAVKDPSVVYHNGKYHVFASTYTTGYNLMYTSFSDWSQASAAPHYYLDRSGVGAGYRAAPQVFYFAPQRLWYLIYQTGSNASYSTTTDIADPASWSTPRNFYANGMPQIIKDNIGNGYWVDFWMICDSARCHLFSSDDNGHLYRSETTLANFPNGFTNTVIALQDSNRNRLFEASNVYKIAGKNQYFLVHEAIGTDGRRYFRSWTSSSIAGSWTALADTESNPFARANNVTFPSGQWTRDISHGEVVRTNVDQTMEISPCGLSYLYQGLDPNASGDYNRLPWRLGLLTQTNSTC</sequence>
<dbReference type="InterPro" id="IPR001919">
    <property type="entry name" value="CBD2"/>
</dbReference>
<organism evidence="11 12">
    <name type="scientific">Umezawaea endophytica</name>
    <dbReference type="NCBI Taxonomy" id="1654476"/>
    <lineage>
        <taxon>Bacteria</taxon>
        <taxon>Bacillati</taxon>
        <taxon>Actinomycetota</taxon>
        <taxon>Actinomycetes</taxon>
        <taxon>Pseudonocardiales</taxon>
        <taxon>Pseudonocardiaceae</taxon>
        <taxon>Umezawaea</taxon>
    </lineage>
</organism>
<dbReference type="InterPro" id="IPR023296">
    <property type="entry name" value="Glyco_hydro_beta-prop_sf"/>
</dbReference>
<evidence type="ECO:0000256" key="3">
    <source>
        <dbReference type="ARBA" id="ARBA00012670"/>
    </source>
</evidence>
<dbReference type="PANTHER" id="PTHR40631">
    <property type="entry name" value="ALPHA-L-ARABINOFURANOSIDASE AXHA-2-RELATED"/>
    <property type="match status" value="1"/>
</dbReference>
<dbReference type="InterPro" id="IPR006311">
    <property type="entry name" value="TAT_signal"/>
</dbReference>
<name>A0A9X2VI19_9PSEU</name>
<comment type="caution">
    <text evidence="11">The sequence shown here is derived from an EMBL/GenBank/DDBJ whole genome shotgun (WGS) entry which is preliminary data.</text>
</comment>
<evidence type="ECO:0000256" key="1">
    <source>
        <dbReference type="ARBA" id="ARBA00001462"/>
    </source>
</evidence>
<dbReference type="SUPFAM" id="SSF75005">
    <property type="entry name" value="Arabinanase/levansucrase/invertase"/>
    <property type="match status" value="1"/>
</dbReference>
<dbReference type="SUPFAM" id="SSF49384">
    <property type="entry name" value="Carbohydrate-binding domain"/>
    <property type="match status" value="1"/>
</dbReference>
<feature type="signal peptide" evidence="9">
    <location>
        <begin position="1"/>
        <end position="37"/>
    </location>
</feature>
<dbReference type="EC" id="3.2.1.55" evidence="3"/>
<keyword evidence="6 11" id="KW-0378">Hydrolase</keyword>
<proteinExistence type="predicted"/>
<evidence type="ECO:0000256" key="8">
    <source>
        <dbReference type="SAM" id="MobiDB-lite"/>
    </source>
</evidence>
<evidence type="ECO:0000313" key="12">
    <source>
        <dbReference type="Proteomes" id="UP001141259"/>
    </source>
</evidence>
<evidence type="ECO:0000259" key="10">
    <source>
        <dbReference type="PROSITE" id="PS51173"/>
    </source>
</evidence>
<dbReference type="GO" id="GO:0046373">
    <property type="term" value="P:L-arabinose metabolic process"/>
    <property type="evidence" value="ECO:0007669"/>
    <property type="project" value="InterPro"/>
</dbReference>
<dbReference type="EMBL" id="JANYMP010000003">
    <property type="protein sequence ID" value="MCS7477040.1"/>
    <property type="molecule type" value="Genomic_DNA"/>
</dbReference>
<evidence type="ECO:0000256" key="2">
    <source>
        <dbReference type="ARBA" id="ARBA00004613"/>
    </source>
</evidence>
<dbReference type="GO" id="GO:0046556">
    <property type="term" value="F:alpha-L-arabinofuranosidase activity"/>
    <property type="evidence" value="ECO:0007669"/>
    <property type="project" value="UniProtKB-EC"/>
</dbReference>
<gene>
    <name evidence="11" type="ORF">NZH93_09260</name>
</gene>
<dbReference type="SMART" id="SM00637">
    <property type="entry name" value="CBD_II"/>
    <property type="match status" value="1"/>
</dbReference>
<reference evidence="11" key="1">
    <citation type="submission" date="2022-08" db="EMBL/GenBank/DDBJ databases">
        <authorList>
            <person name="Tistechok S."/>
            <person name="Samborskyy M."/>
            <person name="Roman I."/>
        </authorList>
    </citation>
    <scope>NUCLEOTIDE SEQUENCE</scope>
    <source>
        <strain evidence="11">DSM 103496</strain>
    </source>
</reference>
<keyword evidence="12" id="KW-1185">Reference proteome</keyword>